<dbReference type="KEGG" id="nmv:NITMOv2_4702"/>
<dbReference type="SUPFAM" id="SSF159594">
    <property type="entry name" value="XCC0632-like"/>
    <property type="match status" value="1"/>
</dbReference>
<protein>
    <recommendedName>
        <fullName evidence="1">ABC-type transport auxiliary lipoprotein component domain-containing protein</fullName>
    </recommendedName>
</protein>
<dbReference type="PROSITE" id="PS51257">
    <property type="entry name" value="PROKAR_LIPOPROTEIN"/>
    <property type="match status" value="1"/>
</dbReference>
<evidence type="ECO:0000313" key="2">
    <source>
        <dbReference type="EMBL" id="ALA56521.1"/>
    </source>
</evidence>
<sequence length="203" mass="21824">MSLVQARLAMGVVLSVLIAGCGASPPIQYYMLNSVVVTGKERPHLAPNLSVGLGPITLPEMIDRPQLVVRTNTNRVVVADTHRWAGLLKNEIPRVIAENLSRILGSTNIRYYPQHGSDTAETRIYVDIQRFESVLGKAATIDAIWTIQRAGSTGRQTDSVHVQESVPDESYDAVVAAYGRAVFAVSQAIASTLQAAEAASSTP</sequence>
<dbReference type="OrthoDB" id="5372878at2"/>
<reference evidence="2 4" key="1">
    <citation type="journal article" date="2015" name="Proc. Natl. Acad. Sci. U.S.A.">
        <title>Expanded metabolic versatility of ubiquitous nitrite-oxidizing bacteria from the genus Nitrospira.</title>
        <authorList>
            <person name="Koch H."/>
            <person name="Lucker S."/>
            <person name="Albertsen M."/>
            <person name="Kitzinger K."/>
            <person name="Herbold C."/>
            <person name="Spieck E."/>
            <person name="Nielsen P.H."/>
            <person name="Wagner M."/>
            <person name="Daims H."/>
        </authorList>
    </citation>
    <scope>NUCLEOTIDE SEQUENCE [LARGE SCALE GENOMIC DNA]</scope>
    <source>
        <strain evidence="2 4">NSP M-1</strain>
    </source>
</reference>
<evidence type="ECO:0000313" key="3">
    <source>
        <dbReference type="EMBL" id="ALA61071.1"/>
    </source>
</evidence>
<keyword evidence="4" id="KW-1185">Reference proteome</keyword>
<accession>A0A0K2G6C7</accession>
<dbReference type="Proteomes" id="UP000069205">
    <property type="component" value="Chromosome"/>
</dbReference>
<gene>
    <name evidence="2" type="ORF">NITMOv2_0079</name>
    <name evidence="3" type="ORF">NITMOv2_4702</name>
</gene>
<evidence type="ECO:0000259" key="1">
    <source>
        <dbReference type="Pfam" id="PF03886"/>
    </source>
</evidence>
<dbReference type="InterPro" id="IPR005586">
    <property type="entry name" value="ABC_trans_aux"/>
</dbReference>
<dbReference type="STRING" id="42253.NITMOv2_0079"/>
<dbReference type="KEGG" id="nmv:NITMOv2_0079"/>
<dbReference type="Pfam" id="PF03886">
    <property type="entry name" value="ABC_trans_aux"/>
    <property type="match status" value="1"/>
</dbReference>
<dbReference type="RefSeq" id="WP_053378013.1">
    <property type="nucleotide sequence ID" value="NZ_CP011801.1"/>
</dbReference>
<dbReference type="Gene3D" id="3.40.50.10610">
    <property type="entry name" value="ABC-type transport auxiliary lipoprotein component"/>
    <property type="match status" value="1"/>
</dbReference>
<proteinExistence type="predicted"/>
<organism evidence="2 4">
    <name type="scientific">Nitrospira moscoviensis</name>
    <dbReference type="NCBI Taxonomy" id="42253"/>
    <lineage>
        <taxon>Bacteria</taxon>
        <taxon>Pseudomonadati</taxon>
        <taxon>Nitrospirota</taxon>
        <taxon>Nitrospiria</taxon>
        <taxon>Nitrospirales</taxon>
        <taxon>Nitrospiraceae</taxon>
        <taxon>Nitrospira</taxon>
    </lineage>
</organism>
<name>A0A0K2G6C7_NITMO</name>
<dbReference type="AlphaFoldDB" id="A0A0K2G6C7"/>
<dbReference type="PATRIC" id="fig|42253.5.peg.4635"/>
<dbReference type="EMBL" id="CP011801">
    <property type="protein sequence ID" value="ALA61071.1"/>
    <property type="molecule type" value="Genomic_DNA"/>
</dbReference>
<dbReference type="EMBL" id="CP011801">
    <property type="protein sequence ID" value="ALA56521.1"/>
    <property type="molecule type" value="Genomic_DNA"/>
</dbReference>
<evidence type="ECO:0000313" key="4">
    <source>
        <dbReference type="Proteomes" id="UP000069205"/>
    </source>
</evidence>
<feature type="domain" description="ABC-type transport auxiliary lipoprotein component" evidence="1">
    <location>
        <begin position="38"/>
        <end position="190"/>
    </location>
</feature>